<accession>A0A6C0FZV5</accession>
<dbReference type="FunFam" id="3.30.70.100:FF:000001">
    <property type="entry name" value="ATPase copper transporting beta"/>
    <property type="match status" value="1"/>
</dbReference>
<protein>
    <submittedName>
        <fullName evidence="3">Heavy-metal-associated domain-containing protein</fullName>
    </submittedName>
</protein>
<dbReference type="PROSITE" id="PS50846">
    <property type="entry name" value="HMA_2"/>
    <property type="match status" value="1"/>
</dbReference>
<dbReference type="KEGG" id="plyc:GXP70_17650"/>
<dbReference type="Gene3D" id="3.30.70.100">
    <property type="match status" value="1"/>
</dbReference>
<organism evidence="3 4">
    <name type="scientific">Paenibacillus lycopersici</name>
    <dbReference type="NCBI Taxonomy" id="2704462"/>
    <lineage>
        <taxon>Bacteria</taxon>
        <taxon>Bacillati</taxon>
        <taxon>Bacillota</taxon>
        <taxon>Bacilli</taxon>
        <taxon>Bacillales</taxon>
        <taxon>Paenibacillaceae</taxon>
        <taxon>Paenibacillus</taxon>
    </lineage>
</organism>
<evidence type="ECO:0000313" key="4">
    <source>
        <dbReference type="Proteomes" id="UP000476064"/>
    </source>
</evidence>
<dbReference type="AlphaFoldDB" id="A0A6C0FZV5"/>
<gene>
    <name evidence="3" type="ORF">GXP70_17650</name>
</gene>
<name>A0A6C0FZV5_9BACL</name>
<proteinExistence type="predicted"/>
<sequence>MTTVIEVRGMSCQHCVNSIEGALKKKGVSAKVDLPGNRVTVDFEEKAITIAQIKSTIEDQGFDVVS</sequence>
<dbReference type="InterPro" id="IPR036163">
    <property type="entry name" value="HMA_dom_sf"/>
</dbReference>
<reference evidence="3 4" key="1">
    <citation type="submission" date="2020-01" db="EMBL/GenBank/DDBJ databases">
        <title>Paenibacillus sp. nov., isolated from tomato rhizosphere.</title>
        <authorList>
            <person name="Weon H.-Y."/>
            <person name="Lee S.A."/>
        </authorList>
    </citation>
    <scope>NUCLEOTIDE SEQUENCE [LARGE SCALE GENOMIC DNA]</scope>
    <source>
        <strain evidence="3 4">12200R-189</strain>
    </source>
</reference>
<keyword evidence="1" id="KW-0479">Metal-binding</keyword>
<dbReference type="InterPro" id="IPR006121">
    <property type="entry name" value="HMA_dom"/>
</dbReference>
<evidence type="ECO:0000259" key="2">
    <source>
        <dbReference type="PROSITE" id="PS50846"/>
    </source>
</evidence>
<dbReference type="CDD" id="cd00371">
    <property type="entry name" value="HMA"/>
    <property type="match status" value="1"/>
</dbReference>
<feature type="domain" description="HMA" evidence="2">
    <location>
        <begin position="1"/>
        <end position="65"/>
    </location>
</feature>
<dbReference type="RefSeq" id="WP_162358051.1">
    <property type="nucleotide sequence ID" value="NZ_CP048209.1"/>
</dbReference>
<dbReference type="Pfam" id="PF00403">
    <property type="entry name" value="HMA"/>
    <property type="match status" value="1"/>
</dbReference>
<dbReference type="GO" id="GO:0046872">
    <property type="term" value="F:metal ion binding"/>
    <property type="evidence" value="ECO:0007669"/>
    <property type="project" value="UniProtKB-KW"/>
</dbReference>
<keyword evidence="4" id="KW-1185">Reference proteome</keyword>
<dbReference type="SUPFAM" id="SSF55008">
    <property type="entry name" value="HMA, heavy metal-associated domain"/>
    <property type="match status" value="1"/>
</dbReference>
<evidence type="ECO:0000256" key="1">
    <source>
        <dbReference type="ARBA" id="ARBA00022723"/>
    </source>
</evidence>
<dbReference type="EMBL" id="CP048209">
    <property type="protein sequence ID" value="QHT61612.1"/>
    <property type="molecule type" value="Genomic_DNA"/>
</dbReference>
<evidence type="ECO:0000313" key="3">
    <source>
        <dbReference type="EMBL" id="QHT61612.1"/>
    </source>
</evidence>
<dbReference type="Proteomes" id="UP000476064">
    <property type="component" value="Chromosome"/>
</dbReference>